<sequence>MKKLQINNSTTTTNVIRLTTSSNPHTTSASKKSLETASLNKFLRACEISLPFNSTTTSVNKKLSFKEELRHYMATAHLSSNFAEYWLQKEEILPQLLQFAKRYNCIPASSVPSESAFSLAGHVHRKARSSLSSTAIRYSMVPHELIIKLSFT</sequence>
<dbReference type="EMBL" id="CAJNOI010001635">
    <property type="protein sequence ID" value="CAF1428545.1"/>
    <property type="molecule type" value="Genomic_DNA"/>
</dbReference>
<gene>
    <name evidence="2" type="ORF">BJG266_LOCUS39194</name>
    <name evidence="3" type="ORF">QVE165_LOCUS56080</name>
</gene>
<dbReference type="SUPFAM" id="SSF53098">
    <property type="entry name" value="Ribonuclease H-like"/>
    <property type="match status" value="1"/>
</dbReference>
<organism evidence="3 4">
    <name type="scientific">Adineta steineri</name>
    <dbReference type="NCBI Taxonomy" id="433720"/>
    <lineage>
        <taxon>Eukaryota</taxon>
        <taxon>Metazoa</taxon>
        <taxon>Spiralia</taxon>
        <taxon>Gnathifera</taxon>
        <taxon>Rotifera</taxon>
        <taxon>Eurotatoria</taxon>
        <taxon>Bdelloidea</taxon>
        <taxon>Adinetida</taxon>
        <taxon>Adinetidae</taxon>
        <taxon>Adineta</taxon>
    </lineage>
</organism>
<dbReference type="EMBL" id="CAJNOM010001963">
    <property type="protein sequence ID" value="CAF1623459.1"/>
    <property type="molecule type" value="Genomic_DNA"/>
</dbReference>
<dbReference type="Pfam" id="PF05699">
    <property type="entry name" value="Dimer_Tnp_hAT"/>
    <property type="match status" value="1"/>
</dbReference>
<feature type="domain" description="HAT C-terminal dimerisation" evidence="1">
    <location>
        <begin position="68"/>
        <end position="133"/>
    </location>
</feature>
<reference evidence="3" key="1">
    <citation type="submission" date="2021-02" db="EMBL/GenBank/DDBJ databases">
        <authorList>
            <person name="Nowell W R."/>
        </authorList>
    </citation>
    <scope>NUCLEOTIDE SEQUENCE</scope>
</reference>
<name>A0A816CHE8_9BILA</name>
<dbReference type="Proteomes" id="UP000663832">
    <property type="component" value="Unassembled WGS sequence"/>
</dbReference>
<dbReference type="PANTHER" id="PTHR47611">
    <property type="entry name" value="HAT DIMERISATION DOMAIN, C-TERMINAL"/>
    <property type="match status" value="1"/>
</dbReference>
<evidence type="ECO:0000313" key="3">
    <source>
        <dbReference type="EMBL" id="CAF1623459.1"/>
    </source>
</evidence>
<keyword evidence="4" id="KW-1185">Reference proteome</keyword>
<dbReference type="PANTHER" id="PTHR47611:SF3">
    <property type="entry name" value="HAT C-TERMINAL DIMERISATION DOMAIN-CONTAINING PROTEIN"/>
    <property type="match status" value="1"/>
</dbReference>
<protein>
    <recommendedName>
        <fullName evidence="1">HAT C-terminal dimerisation domain-containing protein</fullName>
    </recommendedName>
</protein>
<accession>A0A816CHE8</accession>
<dbReference type="OrthoDB" id="10050977at2759"/>
<proteinExistence type="predicted"/>
<evidence type="ECO:0000313" key="2">
    <source>
        <dbReference type="EMBL" id="CAF1428545.1"/>
    </source>
</evidence>
<evidence type="ECO:0000259" key="1">
    <source>
        <dbReference type="Pfam" id="PF05699"/>
    </source>
</evidence>
<comment type="caution">
    <text evidence="3">The sequence shown here is derived from an EMBL/GenBank/DDBJ whole genome shotgun (WGS) entry which is preliminary data.</text>
</comment>
<dbReference type="InterPro" id="IPR008906">
    <property type="entry name" value="HATC_C_dom"/>
</dbReference>
<dbReference type="GO" id="GO:0046983">
    <property type="term" value="F:protein dimerization activity"/>
    <property type="evidence" value="ECO:0007669"/>
    <property type="project" value="InterPro"/>
</dbReference>
<dbReference type="InterPro" id="IPR012337">
    <property type="entry name" value="RNaseH-like_sf"/>
</dbReference>
<evidence type="ECO:0000313" key="4">
    <source>
        <dbReference type="Proteomes" id="UP000663832"/>
    </source>
</evidence>
<dbReference type="Proteomes" id="UP000663877">
    <property type="component" value="Unassembled WGS sequence"/>
</dbReference>
<dbReference type="AlphaFoldDB" id="A0A816CHE8"/>